<name>A0A075X8N9_9HYPH</name>
<reference evidence="3" key="1">
    <citation type="journal article" date="2015" name="Appl. Environ. Microbiol.">
        <title>Molecular mechanism of nicotine degradation by a newly isolated strain, Ochrobactrum sp. strain SJY1.</title>
        <authorList>
            <person name="Yu H."/>
            <person name="Tang H."/>
            <person name="Zhu X."/>
            <person name="Li Y."/>
            <person name="Xu P."/>
        </authorList>
    </citation>
    <scope>NUCLEOTIDE SEQUENCE</scope>
    <source>
        <strain evidence="3">SJY1</strain>
    </source>
</reference>
<accession>A0A075X8N9</accession>
<dbReference type="SUPFAM" id="SSF111369">
    <property type="entry name" value="HlyD-like secretion proteins"/>
    <property type="match status" value="3"/>
</dbReference>
<sequence length="330" mass="35236">MSARKAVAVAAILAAGLGAYVAWSVERPRTLLVQGEVEATRIDLATKVAGRVSSAPVSFGDRVTAGQLLVELDSPQLKAGLDTAEASLAVARSNRELTFSTRPETIAARRAELSKAEADVVLAQRTYDRLSGLLDRSVTSQQAVDQASNSLDAALRAREAAEANLQLAENGNSVEQKAVAVAQVRQAEASVAQTTADIAELTIRSPIDGQVTARMAEPGKLFSAGAPVISIVDVDRAWFTFNVREDLLDGLEIGRTLQVRVPALGNRLVEAKITAINALGSFANWRATKATGDFDLRTFELRAEPVAAQRNLRPGMSALVEWSASHRLER</sequence>
<organism evidence="3">
    <name type="scientific">Ochrobactrum sp. SJY1</name>
    <dbReference type="NCBI Taxonomy" id="1526653"/>
    <lineage>
        <taxon>Bacteria</taxon>
        <taxon>Pseudomonadati</taxon>
        <taxon>Pseudomonadota</taxon>
        <taxon>Alphaproteobacteria</taxon>
        <taxon>Hyphomicrobiales</taxon>
        <taxon>Brucellaceae</taxon>
        <taxon>Brucella/Ochrobactrum group</taxon>
        <taxon>Ochrobactrum</taxon>
    </lineage>
</organism>
<dbReference type="AlphaFoldDB" id="A0A075X8N9"/>
<evidence type="ECO:0000259" key="2">
    <source>
        <dbReference type="Pfam" id="PF25881"/>
    </source>
</evidence>
<proteinExistence type="predicted"/>
<keyword evidence="1" id="KW-0175">Coiled coil</keyword>
<feature type="coiled-coil region" evidence="1">
    <location>
        <begin position="144"/>
        <end position="204"/>
    </location>
</feature>
<dbReference type="InterPro" id="IPR059052">
    <property type="entry name" value="HH_YbhG-like"/>
</dbReference>
<dbReference type="PANTHER" id="PTHR30438">
    <property type="entry name" value="36 KDA ANTIGEN-RELATED"/>
    <property type="match status" value="1"/>
</dbReference>
<dbReference type="Gene3D" id="1.10.287.470">
    <property type="entry name" value="Helix hairpin bin"/>
    <property type="match status" value="1"/>
</dbReference>
<dbReference type="Gene3D" id="2.40.30.170">
    <property type="match status" value="1"/>
</dbReference>
<dbReference type="EMBL" id="KM065745">
    <property type="protein sequence ID" value="AIH15746.1"/>
    <property type="molecule type" value="Genomic_DNA"/>
</dbReference>
<dbReference type="Gene3D" id="2.40.50.100">
    <property type="match status" value="1"/>
</dbReference>
<dbReference type="Pfam" id="PF25881">
    <property type="entry name" value="HH_YBHG"/>
    <property type="match status" value="1"/>
</dbReference>
<evidence type="ECO:0000313" key="3">
    <source>
        <dbReference type="EMBL" id="AIH15746.1"/>
    </source>
</evidence>
<feature type="domain" description="YbhG-like alpha-helical hairpin" evidence="2">
    <location>
        <begin position="75"/>
        <end position="198"/>
    </location>
</feature>
<protein>
    <submittedName>
        <fullName evidence="3">Multidrug resistance protein a</fullName>
    </submittedName>
</protein>
<evidence type="ECO:0000256" key="1">
    <source>
        <dbReference type="SAM" id="Coils"/>
    </source>
</evidence>